<evidence type="ECO:0000256" key="5">
    <source>
        <dbReference type="ARBA" id="ARBA00004419"/>
    </source>
</evidence>
<dbReference type="GO" id="GO:0005769">
    <property type="term" value="C:early endosome"/>
    <property type="evidence" value="ECO:0007669"/>
    <property type="project" value="UniProtKB-SubCell"/>
</dbReference>
<evidence type="ECO:0000313" key="20">
    <source>
        <dbReference type="Proteomes" id="UP001233999"/>
    </source>
</evidence>
<evidence type="ECO:0000256" key="15">
    <source>
        <dbReference type="ARBA" id="ARBA00023329"/>
    </source>
</evidence>
<evidence type="ECO:0000256" key="12">
    <source>
        <dbReference type="ARBA" id="ARBA00023018"/>
    </source>
</evidence>
<dbReference type="InterPro" id="IPR044234">
    <property type="entry name" value="TMEM230"/>
</dbReference>
<accession>A0AAD7ZH77</accession>
<comment type="function">
    <text evidence="16">Involved in trafficking and recycling of synaptic vesicles.</text>
</comment>
<dbReference type="GO" id="GO:0005770">
    <property type="term" value="C:late endosome"/>
    <property type="evidence" value="ECO:0007669"/>
    <property type="project" value="UniProtKB-SubCell"/>
</dbReference>
<dbReference type="GO" id="GO:0005794">
    <property type="term" value="C:Golgi apparatus"/>
    <property type="evidence" value="ECO:0007669"/>
    <property type="project" value="UniProtKB-SubCell"/>
</dbReference>
<comment type="caution">
    <text evidence="19">The sequence shown here is derived from an EMBL/GenBank/DDBJ whole genome shotgun (WGS) entry which is preliminary data.</text>
</comment>
<dbReference type="GO" id="GO:0008021">
    <property type="term" value="C:synaptic vesicle"/>
    <property type="evidence" value="ECO:0007669"/>
    <property type="project" value="UniProtKB-SubCell"/>
</dbReference>
<keyword evidence="15" id="KW-0968">Cytoplasmic vesicle</keyword>
<dbReference type="EMBL" id="JASPKZ010008223">
    <property type="protein sequence ID" value="KAJ9580654.1"/>
    <property type="molecule type" value="Genomic_DNA"/>
</dbReference>
<keyword evidence="11 18" id="KW-1133">Transmembrane helix</keyword>
<dbReference type="GO" id="GO:0055037">
    <property type="term" value="C:recycling endosome"/>
    <property type="evidence" value="ECO:0007669"/>
    <property type="project" value="UniProtKB-SubCell"/>
</dbReference>
<dbReference type="Proteomes" id="UP001233999">
    <property type="component" value="Unassembled WGS sequence"/>
</dbReference>
<evidence type="ECO:0000256" key="10">
    <source>
        <dbReference type="ARBA" id="ARBA00022753"/>
    </source>
</evidence>
<evidence type="ECO:0000256" key="8">
    <source>
        <dbReference type="ARBA" id="ARBA00007743"/>
    </source>
</evidence>
<dbReference type="PANTHER" id="PTHR15664">
    <property type="entry name" value="C20ORF30 PROTEIN"/>
    <property type="match status" value="1"/>
</dbReference>
<protein>
    <recommendedName>
        <fullName evidence="17">Transmembrane protein 230</fullName>
    </recommendedName>
</protein>
<keyword evidence="9 18" id="KW-0812">Transmembrane</keyword>
<dbReference type="GO" id="GO:0005776">
    <property type="term" value="C:autophagosome"/>
    <property type="evidence" value="ECO:0007669"/>
    <property type="project" value="UniProtKB-SubCell"/>
</dbReference>
<dbReference type="PANTHER" id="PTHR15664:SF6">
    <property type="entry name" value="TRANSMEMBRANE PROTEIN 230"/>
    <property type="match status" value="1"/>
</dbReference>
<evidence type="ECO:0000256" key="1">
    <source>
        <dbReference type="ARBA" id="ARBA00004141"/>
    </source>
</evidence>
<evidence type="ECO:0000256" key="13">
    <source>
        <dbReference type="ARBA" id="ARBA00023034"/>
    </source>
</evidence>
<evidence type="ECO:0000256" key="16">
    <source>
        <dbReference type="ARBA" id="ARBA00024003"/>
    </source>
</evidence>
<reference evidence="19" key="2">
    <citation type="submission" date="2023-05" db="EMBL/GenBank/DDBJ databases">
        <authorList>
            <person name="Fouks B."/>
        </authorList>
    </citation>
    <scope>NUCLEOTIDE SEQUENCE</scope>
    <source>
        <strain evidence="19">Stay&amp;Tobe</strain>
        <tissue evidence="19">Testes</tissue>
    </source>
</reference>
<dbReference type="AlphaFoldDB" id="A0AAD7ZH77"/>
<keyword evidence="13" id="KW-0333">Golgi apparatus</keyword>
<feature type="transmembrane region" description="Helical" evidence="18">
    <location>
        <begin position="63"/>
        <end position="85"/>
    </location>
</feature>
<evidence type="ECO:0000256" key="3">
    <source>
        <dbReference type="ARBA" id="ARBA00004234"/>
    </source>
</evidence>
<proteinExistence type="inferred from homology"/>
<reference evidence="19" key="1">
    <citation type="journal article" date="2023" name="IScience">
        <title>Live-bearing cockroach genome reveals convergent evolutionary mechanisms linked to viviparity in insects and beyond.</title>
        <authorList>
            <person name="Fouks B."/>
            <person name="Harrison M.C."/>
            <person name="Mikhailova A.A."/>
            <person name="Marchal E."/>
            <person name="English S."/>
            <person name="Carruthers M."/>
            <person name="Jennings E.C."/>
            <person name="Chiamaka E.L."/>
            <person name="Frigard R.A."/>
            <person name="Pippel M."/>
            <person name="Attardo G.M."/>
            <person name="Benoit J.B."/>
            <person name="Bornberg-Bauer E."/>
            <person name="Tobe S.S."/>
        </authorList>
    </citation>
    <scope>NUCLEOTIDE SEQUENCE</scope>
    <source>
        <strain evidence="19">Stay&amp;Tobe</strain>
    </source>
</reference>
<sequence length="137" mass="15809">MSHRSNETVLHKNETCEFLQRLKMSRRRTVAYNRVNYQKIPDEDTGFVDSQFEVPKQTVPWKALILATILCFGGTTMLIVGSLLVSGHIDAKYADRTWPLIILGIIMFLPGAYHIRIAYCAYRQYPGYSFDDIPEFD</sequence>
<evidence type="ECO:0000256" key="6">
    <source>
        <dbReference type="ARBA" id="ARBA00004601"/>
    </source>
</evidence>
<evidence type="ECO:0000256" key="11">
    <source>
        <dbReference type="ARBA" id="ARBA00022989"/>
    </source>
</evidence>
<evidence type="ECO:0000256" key="2">
    <source>
        <dbReference type="ARBA" id="ARBA00004172"/>
    </source>
</evidence>
<evidence type="ECO:0000256" key="7">
    <source>
        <dbReference type="ARBA" id="ARBA00004603"/>
    </source>
</evidence>
<comment type="subcellular location">
    <subcellularLocation>
        <location evidence="5">Cytoplasmic vesicle</location>
        <location evidence="5">Autophagosome</location>
    </subcellularLocation>
    <subcellularLocation>
        <location evidence="3">Cytoplasmic vesicle</location>
        <location evidence="3">Secretory vesicle</location>
        <location evidence="3">Synaptic vesicle</location>
    </subcellularLocation>
    <subcellularLocation>
        <location evidence="4">Early endosome</location>
    </subcellularLocation>
    <subcellularLocation>
        <location evidence="6">Golgi apparatus</location>
        <location evidence="6">trans-Golgi network</location>
    </subcellularLocation>
    <subcellularLocation>
        <location evidence="7">Late endosome</location>
    </subcellularLocation>
    <subcellularLocation>
        <location evidence="1">Membrane</location>
        <topology evidence="1">Multi-pass membrane protein</topology>
    </subcellularLocation>
    <subcellularLocation>
        <location evidence="2">Recycling endosome</location>
    </subcellularLocation>
</comment>
<dbReference type="Pfam" id="PF05915">
    <property type="entry name" value="TMEM_230_134"/>
    <property type="match status" value="1"/>
</dbReference>
<keyword evidence="10" id="KW-0967">Endosome</keyword>
<keyword evidence="14 18" id="KW-0472">Membrane</keyword>
<evidence type="ECO:0000256" key="14">
    <source>
        <dbReference type="ARBA" id="ARBA00023136"/>
    </source>
</evidence>
<evidence type="ECO:0000313" key="19">
    <source>
        <dbReference type="EMBL" id="KAJ9580654.1"/>
    </source>
</evidence>
<evidence type="ECO:0000256" key="9">
    <source>
        <dbReference type="ARBA" id="ARBA00022692"/>
    </source>
</evidence>
<keyword evidence="12" id="KW-0770">Synapse</keyword>
<organism evidence="19 20">
    <name type="scientific">Diploptera punctata</name>
    <name type="common">Pacific beetle cockroach</name>
    <dbReference type="NCBI Taxonomy" id="6984"/>
    <lineage>
        <taxon>Eukaryota</taxon>
        <taxon>Metazoa</taxon>
        <taxon>Ecdysozoa</taxon>
        <taxon>Arthropoda</taxon>
        <taxon>Hexapoda</taxon>
        <taxon>Insecta</taxon>
        <taxon>Pterygota</taxon>
        <taxon>Neoptera</taxon>
        <taxon>Polyneoptera</taxon>
        <taxon>Dictyoptera</taxon>
        <taxon>Blattodea</taxon>
        <taxon>Blaberoidea</taxon>
        <taxon>Blaberidae</taxon>
        <taxon>Diplopterinae</taxon>
        <taxon>Diploptera</taxon>
    </lineage>
</organism>
<dbReference type="InterPro" id="IPR008590">
    <property type="entry name" value="TMEM_230/134"/>
</dbReference>
<feature type="transmembrane region" description="Helical" evidence="18">
    <location>
        <begin position="97"/>
        <end position="115"/>
    </location>
</feature>
<evidence type="ECO:0000256" key="18">
    <source>
        <dbReference type="SAM" id="Phobius"/>
    </source>
</evidence>
<comment type="similarity">
    <text evidence="8">Belongs to the TMEM134/TMEM230 family.</text>
</comment>
<dbReference type="GO" id="GO:0016020">
    <property type="term" value="C:membrane"/>
    <property type="evidence" value="ECO:0007669"/>
    <property type="project" value="UniProtKB-SubCell"/>
</dbReference>
<evidence type="ECO:0000256" key="4">
    <source>
        <dbReference type="ARBA" id="ARBA00004412"/>
    </source>
</evidence>
<gene>
    <name evidence="19" type="ORF">L9F63_024165</name>
</gene>
<name>A0AAD7ZH77_DIPPU</name>
<evidence type="ECO:0000256" key="17">
    <source>
        <dbReference type="ARBA" id="ARBA00024088"/>
    </source>
</evidence>
<keyword evidence="20" id="KW-1185">Reference proteome</keyword>